<sequence length="343" mass="37054">MLTEARLTLVRDLGLELLDAEAPQQVGLGLQFLQRLVPGDVAADVFVDGAGRAHITEVPELLVPPTATDPPDVVLTSPAIPYLLAHGRLPASRVEDLCSPREWALNPMRRELLVPHGVPHALLTAHLTTVPGGSPSIRCWGVNRSRPFRDEDVDALAAFEPFLRRAARDRAREALLLDLDHAVASGSGLLLFRAGTLSYCNDEAAELLESHRVPVETVAHLSRDVLSATQPNGTLPTARGGLRLRWRPALPGHSALVVSEAPAASAELPPLTPRQYSVLAHLSHGRTAVAIAHRLSVSERTVHKHLQNLYRTLGVNDRLNAVLVARSLGLLPVLAPSPPSERR</sequence>
<gene>
    <name evidence="3" type="ORF">CLV37_106120</name>
</gene>
<dbReference type="InterPro" id="IPR036388">
    <property type="entry name" value="WH-like_DNA-bd_sf"/>
</dbReference>
<keyword evidence="1" id="KW-0238">DNA-binding</keyword>
<dbReference type="SMART" id="SM00421">
    <property type="entry name" value="HTH_LUXR"/>
    <property type="match status" value="1"/>
</dbReference>
<dbReference type="EMBL" id="PVZF01000006">
    <property type="protein sequence ID" value="PRY14562.1"/>
    <property type="molecule type" value="Genomic_DNA"/>
</dbReference>
<dbReference type="Gene3D" id="1.10.10.10">
    <property type="entry name" value="Winged helix-like DNA-binding domain superfamily/Winged helix DNA-binding domain"/>
    <property type="match status" value="1"/>
</dbReference>
<organism evidence="3 4">
    <name type="scientific">Kineococcus rhizosphaerae</name>
    <dbReference type="NCBI Taxonomy" id="559628"/>
    <lineage>
        <taxon>Bacteria</taxon>
        <taxon>Bacillati</taxon>
        <taxon>Actinomycetota</taxon>
        <taxon>Actinomycetes</taxon>
        <taxon>Kineosporiales</taxon>
        <taxon>Kineosporiaceae</taxon>
        <taxon>Kineococcus</taxon>
    </lineage>
</organism>
<dbReference type="InterPro" id="IPR000792">
    <property type="entry name" value="Tscrpt_reg_LuxR_C"/>
</dbReference>
<dbReference type="Proteomes" id="UP000238083">
    <property type="component" value="Unassembled WGS sequence"/>
</dbReference>
<dbReference type="PRINTS" id="PR00038">
    <property type="entry name" value="HTHLUXR"/>
</dbReference>
<dbReference type="RefSeq" id="WP_211298615.1">
    <property type="nucleotide sequence ID" value="NZ_PVZF01000006.1"/>
</dbReference>
<dbReference type="InterPro" id="IPR016032">
    <property type="entry name" value="Sig_transdc_resp-reg_C-effctor"/>
</dbReference>
<evidence type="ECO:0000313" key="3">
    <source>
        <dbReference type="EMBL" id="PRY14562.1"/>
    </source>
</evidence>
<protein>
    <submittedName>
        <fullName evidence="3">Regulatory LuxR family protein</fullName>
    </submittedName>
</protein>
<dbReference type="SUPFAM" id="SSF46894">
    <property type="entry name" value="C-terminal effector domain of the bipartite response regulators"/>
    <property type="match status" value="1"/>
</dbReference>
<keyword evidence="4" id="KW-1185">Reference proteome</keyword>
<dbReference type="GO" id="GO:0006355">
    <property type="term" value="P:regulation of DNA-templated transcription"/>
    <property type="evidence" value="ECO:0007669"/>
    <property type="project" value="InterPro"/>
</dbReference>
<reference evidence="3 4" key="1">
    <citation type="submission" date="2018-03" db="EMBL/GenBank/DDBJ databases">
        <title>Genomic Encyclopedia of Archaeal and Bacterial Type Strains, Phase II (KMG-II): from individual species to whole genera.</title>
        <authorList>
            <person name="Goeker M."/>
        </authorList>
    </citation>
    <scope>NUCLEOTIDE SEQUENCE [LARGE SCALE GENOMIC DNA]</scope>
    <source>
        <strain evidence="3 4">DSM 19711</strain>
    </source>
</reference>
<feature type="domain" description="HTH luxR-type" evidence="2">
    <location>
        <begin position="264"/>
        <end position="329"/>
    </location>
</feature>
<comment type="caution">
    <text evidence="3">The sequence shown here is derived from an EMBL/GenBank/DDBJ whole genome shotgun (WGS) entry which is preliminary data.</text>
</comment>
<proteinExistence type="predicted"/>
<dbReference type="PROSITE" id="PS50043">
    <property type="entry name" value="HTH_LUXR_2"/>
    <property type="match status" value="1"/>
</dbReference>
<dbReference type="Pfam" id="PF00196">
    <property type="entry name" value="GerE"/>
    <property type="match status" value="1"/>
</dbReference>
<accession>A0A2T0R3D6</accession>
<evidence type="ECO:0000259" key="2">
    <source>
        <dbReference type="PROSITE" id="PS50043"/>
    </source>
</evidence>
<evidence type="ECO:0000313" key="4">
    <source>
        <dbReference type="Proteomes" id="UP000238083"/>
    </source>
</evidence>
<name>A0A2T0R3D6_9ACTN</name>
<dbReference type="InterPro" id="IPR039420">
    <property type="entry name" value="WalR-like"/>
</dbReference>
<dbReference type="AlphaFoldDB" id="A0A2T0R3D6"/>
<evidence type="ECO:0000256" key="1">
    <source>
        <dbReference type="ARBA" id="ARBA00023125"/>
    </source>
</evidence>
<dbReference type="CDD" id="cd06170">
    <property type="entry name" value="LuxR_C_like"/>
    <property type="match status" value="1"/>
</dbReference>
<dbReference type="PANTHER" id="PTHR43214">
    <property type="entry name" value="TWO-COMPONENT RESPONSE REGULATOR"/>
    <property type="match status" value="1"/>
</dbReference>
<dbReference type="GO" id="GO:0003677">
    <property type="term" value="F:DNA binding"/>
    <property type="evidence" value="ECO:0007669"/>
    <property type="project" value="UniProtKB-KW"/>
</dbReference>